<gene>
    <name evidence="13 15" type="primary">lpxK</name>
    <name evidence="15" type="ORF">ACFP85_08355</name>
</gene>
<feature type="binding site" evidence="13">
    <location>
        <begin position="57"/>
        <end position="64"/>
    </location>
    <ligand>
        <name>ATP</name>
        <dbReference type="ChEBI" id="CHEBI:30616"/>
    </ligand>
</feature>
<name>A0ABW1XKS2_9ALTE</name>
<evidence type="ECO:0000256" key="5">
    <source>
        <dbReference type="ARBA" id="ARBA00022516"/>
    </source>
</evidence>
<keyword evidence="6 13" id="KW-0441">Lipid A biosynthesis</keyword>
<evidence type="ECO:0000256" key="11">
    <source>
        <dbReference type="ARBA" id="ARBA00023098"/>
    </source>
</evidence>
<organism evidence="15 16">
    <name type="scientific">Pseudobowmanella zhangzhouensis</name>
    <dbReference type="NCBI Taxonomy" id="1537679"/>
    <lineage>
        <taxon>Bacteria</taxon>
        <taxon>Pseudomonadati</taxon>
        <taxon>Pseudomonadota</taxon>
        <taxon>Gammaproteobacteria</taxon>
        <taxon>Alteromonadales</taxon>
        <taxon>Alteromonadaceae</taxon>
    </lineage>
</organism>
<keyword evidence="14" id="KW-0472">Membrane</keyword>
<keyword evidence="7 13" id="KW-0808">Transferase</keyword>
<dbReference type="NCBIfam" id="TIGR00682">
    <property type="entry name" value="lpxK"/>
    <property type="match status" value="1"/>
</dbReference>
<comment type="similarity">
    <text evidence="13">Belongs to the LpxK family.</text>
</comment>
<evidence type="ECO:0000256" key="12">
    <source>
        <dbReference type="ARBA" id="ARBA00029757"/>
    </source>
</evidence>
<dbReference type="Proteomes" id="UP001596364">
    <property type="component" value="Unassembled WGS sequence"/>
</dbReference>
<proteinExistence type="inferred from homology"/>
<comment type="caution">
    <text evidence="15">The sequence shown here is derived from an EMBL/GenBank/DDBJ whole genome shotgun (WGS) entry which is preliminary data.</text>
</comment>
<keyword evidence="14" id="KW-0812">Transmembrane</keyword>
<evidence type="ECO:0000256" key="7">
    <source>
        <dbReference type="ARBA" id="ARBA00022679"/>
    </source>
</evidence>
<keyword evidence="11 13" id="KW-0443">Lipid metabolism</keyword>
<keyword evidence="8 13" id="KW-0547">Nucleotide-binding</keyword>
<keyword evidence="16" id="KW-1185">Reference proteome</keyword>
<dbReference type="EMBL" id="JBHSUS010000001">
    <property type="protein sequence ID" value="MFC6440156.1"/>
    <property type="molecule type" value="Genomic_DNA"/>
</dbReference>
<dbReference type="InterPro" id="IPR003758">
    <property type="entry name" value="LpxK"/>
</dbReference>
<dbReference type="SUPFAM" id="SSF52540">
    <property type="entry name" value="P-loop containing nucleoside triphosphate hydrolases"/>
    <property type="match status" value="1"/>
</dbReference>
<dbReference type="HAMAP" id="MF_00409">
    <property type="entry name" value="LpxK"/>
    <property type="match status" value="1"/>
</dbReference>
<evidence type="ECO:0000256" key="14">
    <source>
        <dbReference type="SAM" id="Phobius"/>
    </source>
</evidence>
<comment type="pathway">
    <text evidence="2 13">Glycolipid biosynthesis; lipid IV(A) biosynthesis; lipid IV(A) from (3R)-3-hydroxytetradecanoyl-[acyl-carrier-protein] and UDP-N-acetyl-alpha-D-glucosamine: step 6/6.</text>
</comment>
<keyword evidence="9 13" id="KW-0418">Kinase</keyword>
<evidence type="ECO:0000256" key="1">
    <source>
        <dbReference type="ARBA" id="ARBA00002274"/>
    </source>
</evidence>
<evidence type="ECO:0000256" key="13">
    <source>
        <dbReference type="HAMAP-Rule" id="MF_00409"/>
    </source>
</evidence>
<dbReference type="InterPro" id="IPR027417">
    <property type="entry name" value="P-loop_NTPase"/>
</dbReference>
<dbReference type="RefSeq" id="WP_131257039.1">
    <property type="nucleotide sequence ID" value="NZ_JBHSUS010000001.1"/>
</dbReference>
<accession>A0ABW1XKS2</accession>
<feature type="transmembrane region" description="Helical" evidence="14">
    <location>
        <begin position="6"/>
        <end position="28"/>
    </location>
</feature>
<comment type="function">
    <text evidence="1 13">Transfers the gamma-phosphate of ATP to the 4'-position of a tetraacyldisaccharide 1-phosphate intermediate (termed DS-1-P) to form tetraacyldisaccharide 1,4'-bis-phosphate (lipid IVA).</text>
</comment>
<protein>
    <recommendedName>
        <fullName evidence="4 13">Tetraacyldisaccharide 4'-kinase</fullName>
        <ecNumber evidence="3 13">2.7.1.130</ecNumber>
    </recommendedName>
    <alternativeName>
        <fullName evidence="12 13">Lipid A 4'-kinase</fullName>
    </alternativeName>
</protein>
<dbReference type="GO" id="GO:0009029">
    <property type="term" value="F:lipid-A 4'-kinase activity"/>
    <property type="evidence" value="ECO:0007669"/>
    <property type="project" value="UniProtKB-EC"/>
</dbReference>
<evidence type="ECO:0000313" key="16">
    <source>
        <dbReference type="Proteomes" id="UP001596364"/>
    </source>
</evidence>
<keyword evidence="14" id="KW-1133">Transmembrane helix</keyword>
<keyword evidence="5 13" id="KW-0444">Lipid biosynthesis</keyword>
<evidence type="ECO:0000256" key="4">
    <source>
        <dbReference type="ARBA" id="ARBA00016436"/>
    </source>
</evidence>
<evidence type="ECO:0000256" key="10">
    <source>
        <dbReference type="ARBA" id="ARBA00022840"/>
    </source>
</evidence>
<dbReference type="EC" id="2.7.1.130" evidence="3 13"/>
<dbReference type="Pfam" id="PF02606">
    <property type="entry name" value="LpxK"/>
    <property type="match status" value="1"/>
</dbReference>
<evidence type="ECO:0000256" key="8">
    <source>
        <dbReference type="ARBA" id="ARBA00022741"/>
    </source>
</evidence>
<evidence type="ECO:0000256" key="3">
    <source>
        <dbReference type="ARBA" id="ARBA00012071"/>
    </source>
</evidence>
<evidence type="ECO:0000313" key="15">
    <source>
        <dbReference type="EMBL" id="MFC6440156.1"/>
    </source>
</evidence>
<evidence type="ECO:0000256" key="9">
    <source>
        <dbReference type="ARBA" id="ARBA00022777"/>
    </source>
</evidence>
<evidence type="ECO:0000256" key="6">
    <source>
        <dbReference type="ARBA" id="ARBA00022556"/>
    </source>
</evidence>
<sequence>MSTLENAWYSHSPLVWLLWPLALLYRVVTGLRRLAYRSGLFGSYAVDATVVIVGNVSVGGNGKTPLVMRLVELLRQQGYHPGVLSRGYGGSGVDYPCDVEPHHQASEVGDEPRLMRQHLKCPIVVDPDRVRGGQHLAAKHKCDVILCDDGLQHYRLKRDVEMIVMDGERRLGNGHLLPMGPLREGEWRLDTVDFIVVNGGIARKGSYLMTLQTGRFVNIKYPTTTRSVQEMQEPVIAVAGIGNPQRFYNTLSTKGVKIGRTVSFADHHSFVADDIPEGTVVMTEKDAVKCADIAHDDCWYLPVSATLTPEFQQAFMNKIASIKKTKR</sequence>
<keyword evidence="10 13" id="KW-0067">ATP-binding</keyword>
<reference evidence="16" key="1">
    <citation type="journal article" date="2019" name="Int. J. Syst. Evol. Microbiol.">
        <title>The Global Catalogue of Microorganisms (GCM) 10K type strain sequencing project: providing services to taxonomists for standard genome sequencing and annotation.</title>
        <authorList>
            <consortium name="The Broad Institute Genomics Platform"/>
            <consortium name="The Broad Institute Genome Sequencing Center for Infectious Disease"/>
            <person name="Wu L."/>
            <person name="Ma J."/>
        </authorList>
    </citation>
    <scope>NUCLEOTIDE SEQUENCE [LARGE SCALE GENOMIC DNA]</scope>
    <source>
        <strain evidence="16">CGMCC 1.16031</strain>
    </source>
</reference>
<dbReference type="PANTHER" id="PTHR42724:SF1">
    <property type="entry name" value="TETRAACYLDISACCHARIDE 4'-KINASE, MITOCHONDRIAL-RELATED"/>
    <property type="match status" value="1"/>
</dbReference>
<evidence type="ECO:0000256" key="2">
    <source>
        <dbReference type="ARBA" id="ARBA00004870"/>
    </source>
</evidence>
<dbReference type="PANTHER" id="PTHR42724">
    <property type="entry name" value="TETRAACYLDISACCHARIDE 4'-KINASE"/>
    <property type="match status" value="1"/>
</dbReference>
<comment type="catalytic activity">
    <reaction evidence="13">
        <text>a lipid A disaccharide + ATP = a lipid IVA + ADP + H(+)</text>
        <dbReference type="Rhea" id="RHEA:67840"/>
        <dbReference type="ChEBI" id="CHEBI:15378"/>
        <dbReference type="ChEBI" id="CHEBI:30616"/>
        <dbReference type="ChEBI" id="CHEBI:176343"/>
        <dbReference type="ChEBI" id="CHEBI:176425"/>
        <dbReference type="ChEBI" id="CHEBI:456216"/>
        <dbReference type="EC" id="2.7.1.130"/>
    </reaction>
</comment>